<reference evidence="1 2" key="1">
    <citation type="submission" date="2018-11" db="EMBL/GenBank/DDBJ databases">
        <authorList>
            <person name="Criscuolo A."/>
        </authorList>
    </citation>
    <scope>NUCLEOTIDE SEQUENCE [LARGE SCALE GENOMIC DNA]</scope>
    <source>
        <strain evidence="1">ATB-66</strain>
    </source>
</reference>
<dbReference type="Proteomes" id="UP000270468">
    <property type="component" value="Unassembled WGS sequence"/>
</dbReference>
<accession>A0A3P5XG34</accession>
<dbReference type="SUPFAM" id="SSF81301">
    <property type="entry name" value="Nucleotidyltransferase"/>
    <property type="match status" value="1"/>
</dbReference>
<evidence type="ECO:0000313" key="2">
    <source>
        <dbReference type="Proteomes" id="UP000270468"/>
    </source>
</evidence>
<dbReference type="Pfam" id="PF22014">
    <property type="entry name" value="DUF6932"/>
    <property type="match status" value="1"/>
</dbReference>
<protein>
    <submittedName>
        <fullName evidence="1">Uncharacterized protein</fullName>
    </submittedName>
</protein>
<dbReference type="EMBL" id="UXAV01000058">
    <property type="protein sequence ID" value="VDC33722.1"/>
    <property type="molecule type" value="Genomic_DNA"/>
</dbReference>
<dbReference type="AlphaFoldDB" id="A0A3P5XG34"/>
<dbReference type="InterPro" id="IPR043519">
    <property type="entry name" value="NT_sf"/>
</dbReference>
<gene>
    <name evidence="1" type="ORF">FILTAD_03028</name>
</gene>
<organism evidence="1 2">
    <name type="scientific">Filibacter tadaridae</name>
    <dbReference type="NCBI Taxonomy" id="2483811"/>
    <lineage>
        <taxon>Bacteria</taxon>
        <taxon>Bacillati</taxon>
        <taxon>Bacillota</taxon>
        <taxon>Bacilli</taxon>
        <taxon>Bacillales</taxon>
        <taxon>Caryophanaceae</taxon>
        <taxon>Filibacter</taxon>
    </lineage>
</organism>
<name>A0A3P5XG34_9BACL</name>
<evidence type="ECO:0000313" key="1">
    <source>
        <dbReference type="EMBL" id="VDC33722.1"/>
    </source>
</evidence>
<sequence length="178" mass="20564">MQEFMDGGNLFPGIHKYTYEEFEKQFVAEFSTSTTRSEIYKNFKDWLKLLIDVLPPSYIWLDGSYLTDKTNPNDIDLVVFYKPEDIVDLGQEGTEKLGTIINQLSDGYNCDAYFCYSLDHLPQEVIEANFGGQEKIMETYWMGQFCFDRSRNPKGIVEFNKDVIEKLLGGAKNDIASR</sequence>
<dbReference type="InterPro" id="IPR053860">
    <property type="entry name" value="DUF6932"/>
</dbReference>
<dbReference type="OrthoDB" id="2617999at2"/>
<dbReference type="RefSeq" id="WP_124071836.1">
    <property type="nucleotide sequence ID" value="NZ_CBCRXF010000034.1"/>
</dbReference>
<proteinExistence type="predicted"/>
<keyword evidence="2" id="KW-1185">Reference proteome</keyword>